<evidence type="ECO:0000259" key="1">
    <source>
        <dbReference type="Pfam" id="PF24746"/>
    </source>
</evidence>
<evidence type="ECO:0000313" key="3">
    <source>
        <dbReference type="Proteomes" id="UP000183508"/>
    </source>
</evidence>
<dbReference type="OrthoDB" id="2339975at2"/>
<evidence type="ECO:0000313" key="2">
    <source>
        <dbReference type="EMBL" id="SFU39659.1"/>
    </source>
</evidence>
<reference evidence="3" key="1">
    <citation type="submission" date="2016-10" db="EMBL/GenBank/DDBJ databases">
        <authorList>
            <person name="Varghese N."/>
        </authorList>
    </citation>
    <scope>NUCLEOTIDE SEQUENCE [LARGE SCALE GENOMIC DNA]</scope>
    <source>
        <strain evidence="3">DSM 17980</strain>
    </source>
</reference>
<dbReference type="RefSeq" id="WP_139234515.1">
    <property type="nucleotide sequence ID" value="NZ_FPBV01000001.1"/>
</dbReference>
<protein>
    <recommendedName>
        <fullName evidence="1">DUF7694 domain-containing protein</fullName>
    </recommendedName>
</protein>
<name>A0A1I7FTX2_9BACL</name>
<dbReference type="EMBL" id="FPBV01000001">
    <property type="protein sequence ID" value="SFU39659.1"/>
    <property type="molecule type" value="Genomic_DNA"/>
</dbReference>
<accession>A0A1I7FTX2</accession>
<sequence length="88" mass="10607">MKPVYLGEVWPGCKAYRFGECTVLVERHRKIGWHMSISHPNRYPTWDEIRDARYELVPDDVTMAMLLPPRREYVNLHQNCFHLHEIKE</sequence>
<proteinExistence type="predicted"/>
<keyword evidence="3" id="KW-1185">Reference proteome</keyword>
<dbReference type="InterPro" id="IPR056111">
    <property type="entry name" value="DUF7694"/>
</dbReference>
<dbReference type="STRING" id="392015.SAMN05421543_101454"/>
<organism evidence="2 3">
    <name type="scientific">Alicyclobacillus macrosporangiidus</name>
    <dbReference type="NCBI Taxonomy" id="392015"/>
    <lineage>
        <taxon>Bacteria</taxon>
        <taxon>Bacillati</taxon>
        <taxon>Bacillota</taxon>
        <taxon>Bacilli</taxon>
        <taxon>Bacillales</taxon>
        <taxon>Alicyclobacillaceae</taxon>
        <taxon>Alicyclobacillus</taxon>
    </lineage>
</organism>
<gene>
    <name evidence="2" type="ORF">SAMN05421543_101454</name>
</gene>
<dbReference type="Proteomes" id="UP000183508">
    <property type="component" value="Unassembled WGS sequence"/>
</dbReference>
<feature type="domain" description="DUF7694" evidence="1">
    <location>
        <begin position="26"/>
        <end position="87"/>
    </location>
</feature>
<dbReference type="AlphaFoldDB" id="A0A1I7FTX2"/>
<dbReference type="Pfam" id="PF24746">
    <property type="entry name" value="DUF7694"/>
    <property type="match status" value="1"/>
</dbReference>